<evidence type="ECO:0000313" key="1">
    <source>
        <dbReference type="EMBL" id="SDC61429.1"/>
    </source>
</evidence>
<dbReference type="PANTHER" id="PTHR42999">
    <property type="entry name" value="ANTIBIOTIC RESISTANCE PROTEIN MCBG"/>
    <property type="match status" value="1"/>
</dbReference>
<evidence type="ECO:0000313" key="2">
    <source>
        <dbReference type="Proteomes" id="UP000242662"/>
    </source>
</evidence>
<dbReference type="STRING" id="1464122.SAMN05421737_11166"/>
<name>A0A1G6N0R5_9BACI</name>
<dbReference type="EMBL" id="FMYM01000011">
    <property type="protein sequence ID" value="SDC61429.1"/>
    <property type="molecule type" value="Genomic_DNA"/>
</dbReference>
<dbReference type="Pfam" id="PF13599">
    <property type="entry name" value="Pentapeptide_4"/>
    <property type="match status" value="1"/>
</dbReference>
<reference evidence="2" key="1">
    <citation type="submission" date="2016-09" db="EMBL/GenBank/DDBJ databases">
        <authorList>
            <person name="Varghese N."/>
            <person name="Submissions S."/>
        </authorList>
    </citation>
    <scope>NUCLEOTIDE SEQUENCE [LARGE SCALE GENOMIC DNA]</scope>
    <source>
        <strain evidence="2">25nlg</strain>
    </source>
</reference>
<sequence>MVKKKREVIPPKINSDKLKHVRNLTLEDEDHYKRVALVKSDLSHRITNHLIFSEVTLTQIDFIATNFNRSEWCDVIFIKCDLSNTAFEQAIFHRVEFIDCKLSGVTFTASAFRHVTFNNCYAPLVIYGDCDFKYSAYLKSVLDESSFYNNKFSNVELIEININDVEIHQTSLSGIDLSKCSFEKLLVSADDLKGCIISPEQAVPFIQALGLKVKFNQ</sequence>
<accession>A0A1G6N0R5</accession>
<organism evidence="1 2">
    <name type="scientific">Shouchella lonarensis</name>
    <dbReference type="NCBI Taxonomy" id="1464122"/>
    <lineage>
        <taxon>Bacteria</taxon>
        <taxon>Bacillati</taxon>
        <taxon>Bacillota</taxon>
        <taxon>Bacilli</taxon>
        <taxon>Bacillales</taxon>
        <taxon>Bacillaceae</taxon>
        <taxon>Shouchella</taxon>
    </lineage>
</organism>
<dbReference type="InterPro" id="IPR001646">
    <property type="entry name" value="5peptide_repeat"/>
</dbReference>
<dbReference type="InterPro" id="IPR052949">
    <property type="entry name" value="PA_immunity-related"/>
</dbReference>
<proteinExistence type="predicted"/>
<keyword evidence="2" id="KW-1185">Reference proteome</keyword>
<dbReference type="PANTHER" id="PTHR42999:SF1">
    <property type="entry name" value="PENTAPEPTIDE REPEAT-CONTAINING PROTEIN"/>
    <property type="match status" value="1"/>
</dbReference>
<dbReference type="SUPFAM" id="SSF141571">
    <property type="entry name" value="Pentapeptide repeat-like"/>
    <property type="match status" value="1"/>
</dbReference>
<gene>
    <name evidence="1" type="ORF">SAMN05421737_11166</name>
</gene>
<protein>
    <submittedName>
        <fullName evidence="1">Uncharacterized protein YjbI, contains pentapeptide repeats</fullName>
    </submittedName>
</protein>
<dbReference type="Proteomes" id="UP000242662">
    <property type="component" value="Unassembled WGS sequence"/>
</dbReference>
<dbReference type="AlphaFoldDB" id="A0A1G6N0R5"/>
<dbReference type="Gene3D" id="2.160.20.80">
    <property type="entry name" value="E3 ubiquitin-protein ligase SopA"/>
    <property type="match status" value="1"/>
</dbReference>